<dbReference type="PATRIC" id="fig|1348774.3.peg.2682"/>
<reference evidence="2 3" key="1">
    <citation type="submission" date="2015-06" db="EMBL/GenBank/DDBJ databases">
        <authorList>
            <person name="Zeng Y."/>
            <person name="Huang Y."/>
        </authorList>
    </citation>
    <scope>NUCLEOTIDE SEQUENCE [LARGE SCALE GENOMIC DNA]</scope>
    <source>
        <strain evidence="2 3">PQ-2</strain>
    </source>
</reference>
<proteinExistence type="predicted"/>
<organism evidence="2 3">
    <name type="scientific">Croceicoccus naphthovorans</name>
    <dbReference type="NCBI Taxonomy" id="1348774"/>
    <lineage>
        <taxon>Bacteria</taxon>
        <taxon>Pseudomonadati</taxon>
        <taxon>Pseudomonadota</taxon>
        <taxon>Alphaproteobacteria</taxon>
        <taxon>Sphingomonadales</taxon>
        <taxon>Erythrobacteraceae</taxon>
        <taxon>Croceicoccus</taxon>
    </lineage>
</organism>
<dbReference type="STRING" id="1348774.AB433_12755"/>
<dbReference type="Pfam" id="PF05960">
    <property type="entry name" value="DUF885"/>
    <property type="match status" value="1"/>
</dbReference>
<dbReference type="RefSeq" id="WP_047821464.1">
    <property type="nucleotide sequence ID" value="NZ_CP011770.1"/>
</dbReference>
<accession>A0A0G3XJ48</accession>
<keyword evidence="3" id="KW-1185">Reference proteome</keyword>
<keyword evidence="1" id="KW-0732">Signal</keyword>
<evidence type="ECO:0000313" key="3">
    <source>
        <dbReference type="Proteomes" id="UP000035287"/>
    </source>
</evidence>
<name>A0A0G3XJ48_9SPHN</name>
<feature type="chain" id="PRO_5002561900" description="Tat pathway signal protein" evidence="1">
    <location>
        <begin position="29"/>
        <end position="606"/>
    </location>
</feature>
<dbReference type="Proteomes" id="UP000035287">
    <property type="component" value="Chromosome"/>
</dbReference>
<gene>
    <name evidence="2" type="ORF">AB433_12755</name>
</gene>
<protein>
    <recommendedName>
        <fullName evidence="4">Tat pathway signal protein</fullName>
    </recommendedName>
</protein>
<dbReference type="PANTHER" id="PTHR33361:SF2">
    <property type="entry name" value="DUF885 DOMAIN-CONTAINING PROTEIN"/>
    <property type="match status" value="1"/>
</dbReference>
<evidence type="ECO:0000256" key="1">
    <source>
        <dbReference type="SAM" id="SignalP"/>
    </source>
</evidence>
<evidence type="ECO:0008006" key="4">
    <source>
        <dbReference type="Google" id="ProtNLM"/>
    </source>
</evidence>
<dbReference type="PANTHER" id="PTHR33361">
    <property type="entry name" value="GLR0591 PROTEIN"/>
    <property type="match status" value="1"/>
</dbReference>
<dbReference type="AlphaFoldDB" id="A0A0G3XJ48"/>
<evidence type="ECO:0000313" key="2">
    <source>
        <dbReference type="EMBL" id="AKM10636.1"/>
    </source>
</evidence>
<sequence>MLASRRHFLATSGTSAVAIALSPSLAFAQSDADAALYRVMDTIVRGDLMLAPESMTGLGLDTGALAAMRMRLDDYGAAGEAAHLAHNRKALAALQAFDPAGLSELAAVRLRIATDMVAKRLVPARFDIGSVGAPYRITQRKGAYFSVPDFLGAQHPVASADDAEAYLSRLAAFPFALDDEAALQREEAARGYAAPDWSLAIVEDQLRTQLEPAPADSPMVANLTDRTEKAGIAGDWRTRAARIVDEDVYPALSRYLSMVQKVRAKTRPGDGLWRVPRGDEIYAEALKYYTTTDMSADEIHEIGLRQVAELSARLEPMLAVEGLTGATIGAKLAQLNARKDQLYANTDEGRAALIESLVAGNAAMQAKLGDAFATLPAQPMEVRRVPVEIQDGAPNGYYYRASLDGSRPAIYWINLKDTADWPKYTLPSLTYHEGVPGHHLHLSLIQQDEGLPLLLKRNFISAHSEGWALYAEMVAEELNGYQGLEEAGALQSWLFRAARLVVDTGIHAKRWSREKATQYFIDNVGFTPRRSQSEIERYCVTPGQACSYKIGQNVWVDLRARAERELGEGFELRRFHEILREGIMPLNLLSERIGDWIAREKARLGR</sequence>
<dbReference type="InterPro" id="IPR006311">
    <property type="entry name" value="TAT_signal"/>
</dbReference>
<dbReference type="EMBL" id="CP011770">
    <property type="protein sequence ID" value="AKM10636.1"/>
    <property type="molecule type" value="Genomic_DNA"/>
</dbReference>
<feature type="signal peptide" evidence="1">
    <location>
        <begin position="1"/>
        <end position="28"/>
    </location>
</feature>
<dbReference type="InterPro" id="IPR010281">
    <property type="entry name" value="DUF885"/>
</dbReference>
<dbReference type="KEGG" id="cna:AB433_12755"/>
<dbReference type="PROSITE" id="PS51318">
    <property type="entry name" value="TAT"/>
    <property type="match status" value="1"/>
</dbReference>
<dbReference type="OrthoDB" id="9763405at2"/>